<evidence type="ECO:0000313" key="4">
    <source>
        <dbReference type="EMBL" id="MEM5533236.1"/>
    </source>
</evidence>
<organism evidence="4 5">
    <name type="scientific">Pseudoalteromonas arctica</name>
    <dbReference type="NCBI Taxonomy" id="394751"/>
    <lineage>
        <taxon>Bacteria</taxon>
        <taxon>Pseudomonadati</taxon>
        <taxon>Pseudomonadota</taxon>
        <taxon>Gammaproteobacteria</taxon>
        <taxon>Alteromonadales</taxon>
        <taxon>Pseudoalteromonadaceae</taxon>
        <taxon>Pseudoalteromonas</taxon>
    </lineage>
</organism>
<dbReference type="RefSeq" id="WP_225305745.1">
    <property type="nucleotide sequence ID" value="NZ_JBBMQX010000008.1"/>
</dbReference>
<feature type="domain" description="HTH LytTR-type" evidence="3">
    <location>
        <begin position="224"/>
        <end position="293"/>
    </location>
</feature>
<protein>
    <submittedName>
        <fullName evidence="4">LytTR family DNA-binding domain-containing protein</fullName>
    </submittedName>
</protein>
<feature type="transmembrane region" description="Helical" evidence="2">
    <location>
        <begin position="134"/>
        <end position="154"/>
    </location>
</feature>
<dbReference type="PROSITE" id="PS50930">
    <property type="entry name" value="HTH_LYTTR"/>
    <property type="match status" value="1"/>
</dbReference>
<keyword evidence="2" id="KW-0812">Transmembrane</keyword>
<evidence type="ECO:0000256" key="1">
    <source>
        <dbReference type="ARBA" id="ARBA00023012"/>
    </source>
</evidence>
<keyword evidence="4" id="KW-0238">DNA-binding</keyword>
<dbReference type="Pfam" id="PF04397">
    <property type="entry name" value="LytTR"/>
    <property type="match status" value="1"/>
</dbReference>
<keyword evidence="1" id="KW-0902">Two-component regulatory system</keyword>
<feature type="transmembrane region" description="Helical" evidence="2">
    <location>
        <begin position="34"/>
        <end position="57"/>
    </location>
</feature>
<accession>A0ABU9TIN5</accession>
<dbReference type="InterPro" id="IPR007492">
    <property type="entry name" value="LytTR_DNA-bd_dom"/>
</dbReference>
<comment type="caution">
    <text evidence="4">The sequence shown here is derived from an EMBL/GenBank/DDBJ whole genome shotgun (WGS) entry which is preliminary data.</text>
</comment>
<dbReference type="PANTHER" id="PTHR37299">
    <property type="entry name" value="TRANSCRIPTIONAL REGULATOR-RELATED"/>
    <property type="match status" value="1"/>
</dbReference>
<feature type="transmembrane region" description="Helical" evidence="2">
    <location>
        <begin position="102"/>
        <end position="128"/>
    </location>
</feature>
<proteinExistence type="predicted"/>
<dbReference type="Gene3D" id="2.40.50.1020">
    <property type="entry name" value="LytTr DNA-binding domain"/>
    <property type="match status" value="1"/>
</dbReference>
<evidence type="ECO:0000259" key="3">
    <source>
        <dbReference type="PROSITE" id="PS50930"/>
    </source>
</evidence>
<feature type="transmembrane region" description="Helical" evidence="2">
    <location>
        <begin position="69"/>
        <end position="90"/>
    </location>
</feature>
<dbReference type="Proteomes" id="UP001457661">
    <property type="component" value="Unassembled WGS sequence"/>
</dbReference>
<dbReference type="InterPro" id="IPR046947">
    <property type="entry name" value="LytR-like"/>
</dbReference>
<sequence length="298" mass="34209">MHILMCAIFKYWWIKGMQNRMLWLKDDLDSRKLVVYRAVMFSFIALFVLFVFQPFGTSSDTESYKFLRLFGYGIVTFCALLLSGFIEIVLLKFKLSKLSRLIIIPITYILITALFNHGYFVVAVLGSWHWQNQLLFVGYIFCIGVFPLIFLLVVNRHVIDLTKPSTVSVDQEQLREVELKTITLKGDNKNDEINTAHHHILFIKSSDNYCEITILEGASTSRKLLRVSLSSLLKQLPENTIILRCHRSYAVNLQNIQHYSGNAGGLQLSLHTIDIKIPVSRSYVKVIKDALSLIPKTC</sequence>
<evidence type="ECO:0000256" key="2">
    <source>
        <dbReference type="SAM" id="Phobius"/>
    </source>
</evidence>
<dbReference type="GO" id="GO:0003677">
    <property type="term" value="F:DNA binding"/>
    <property type="evidence" value="ECO:0007669"/>
    <property type="project" value="UniProtKB-KW"/>
</dbReference>
<reference evidence="4 5" key="1">
    <citation type="submission" date="2024-03" db="EMBL/GenBank/DDBJ databases">
        <title>Community enrichment and isolation of bacterial strains for fucoidan degradation.</title>
        <authorList>
            <person name="Sichert A."/>
        </authorList>
    </citation>
    <scope>NUCLEOTIDE SEQUENCE [LARGE SCALE GENOMIC DNA]</scope>
    <source>
        <strain evidence="4 5">AS26</strain>
    </source>
</reference>
<keyword evidence="2" id="KW-1133">Transmembrane helix</keyword>
<evidence type="ECO:0000313" key="5">
    <source>
        <dbReference type="Proteomes" id="UP001457661"/>
    </source>
</evidence>
<keyword evidence="5" id="KW-1185">Reference proteome</keyword>
<gene>
    <name evidence="4" type="ORF">WNY57_12395</name>
</gene>
<dbReference type="PANTHER" id="PTHR37299:SF1">
    <property type="entry name" value="STAGE 0 SPORULATION PROTEIN A HOMOLOG"/>
    <property type="match status" value="1"/>
</dbReference>
<keyword evidence="2" id="KW-0472">Membrane</keyword>
<name>A0ABU9TIN5_9GAMM</name>
<dbReference type="EMBL" id="JBBMQX010000008">
    <property type="protein sequence ID" value="MEM5533236.1"/>
    <property type="molecule type" value="Genomic_DNA"/>
</dbReference>
<dbReference type="SMART" id="SM00850">
    <property type="entry name" value="LytTR"/>
    <property type="match status" value="1"/>
</dbReference>